<evidence type="ECO:0000256" key="7">
    <source>
        <dbReference type="SAM" id="Phobius"/>
    </source>
</evidence>
<keyword evidence="5" id="KW-0418">Kinase</keyword>
<dbReference type="InterPro" id="IPR003661">
    <property type="entry name" value="HisK_dim/P_dom"/>
</dbReference>
<dbReference type="PANTHER" id="PTHR43711:SF1">
    <property type="entry name" value="HISTIDINE KINASE 1"/>
    <property type="match status" value="1"/>
</dbReference>
<evidence type="ECO:0000256" key="3">
    <source>
        <dbReference type="ARBA" id="ARBA00022553"/>
    </source>
</evidence>
<dbReference type="InterPro" id="IPR005467">
    <property type="entry name" value="His_kinase_dom"/>
</dbReference>
<gene>
    <name evidence="9" type="ORF">GCM10025770_35380</name>
</gene>
<keyword evidence="7" id="KW-0812">Transmembrane</keyword>
<accession>A0ABP9R3S5</accession>
<dbReference type="Pfam" id="PF00512">
    <property type="entry name" value="HisKA"/>
    <property type="match status" value="1"/>
</dbReference>
<keyword evidence="7" id="KW-1133">Transmembrane helix</keyword>
<dbReference type="CDD" id="cd00082">
    <property type="entry name" value="HisKA"/>
    <property type="match status" value="1"/>
</dbReference>
<feature type="transmembrane region" description="Helical" evidence="7">
    <location>
        <begin position="113"/>
        <end position="131"/>
    </location>
</feature>
<keyword evidence="3" id="KW-0597">Phosphoprotein</keyword>
<evidence type="ECO:0000256" key="1">
    <source>
        <dbReference type="ARBA" id="ARBA00000085"/>
    </source>
</evidence>
<feature type="transmembrane region" description="Helical" evidence="7">
    <location>
        <begin position="138"/>
        <end position="156"/>
    </location>
</feature>
<evidence type="ECO:0000313" key="9">
    <source>
        <dbReference type="EMBL" id="GAA5171164.1"/>
    </source>
</evidence>
<evidence type="ECO:0000256" key="6">
    <source>
        <dbReference type="ARBA" id="ARBA00023012"/>
    </source>
</evidence>
<protein>
    <recommendedName>
        <fullName evidence="2">histidine kinase</fullName>
        <ecNumber evidence="2">2.7.13.3</ecNumber>
    </recommendedName>
</protein>
<dbReference type="SUPFAM" id="SSF47384">
    <property type="entry name" value="Homodimeric domain of signal transducing histidine kinase"/>
    <property type="match status" value="1"/>
</dbReference>
<dbReference type="Gene3D" id="3.30.565.10">
    <property type="entry name" value="Histidine kinase-like ATPase, C-terminal domain"/>
    <property type="match status" value="1"/>
</dbReference>
<sequence>MPATDLDDAVAEEMLRMHVTSTPPIIVATLANASLVCFLLRGGVEPAWALNVWWCAFVLLMGVRHAASKAWMRDAARRQRNRLWERRFALIVGLGGVMWGLPGTLLYPTAESGLQPISALVQMGVSAAAVMSLTSVQLIYRSFFLAMMVPSSAWLLTTGGHIERLTALALGLFTLLLLVGGKRAGRSLEEGVRLRYQLAEALGTAEVARQTAEHAHAAKTTFLTNMSHELRTPLHGILSFAAMGLERAPDSRMQQYFSRIRHSGERLHRLINDLLEVSHASQATLDATAGEIRAVDLRSLLSSLVSRRQDQLDARGLRVSTKTSGEPRSVSGMYLPLERLFDHVLSNAIRYARPDTEIRFDLHWKETELEVVVADQGVGIPEGELESIFEQFTQSSRTRSNAGGTGLGLSIARQIARQHGGDIVARNNSDGGADFIVRLPCSVQA</sequence>
<dbReference type="Pfam" id="PF02518">
    <property type="entry name" value="HATPase_c"/>
    <property type="match status" value="1"/>
</dbReference>
<evidence type="ECO:0000256" key="4">
    <source>
        <dbReference type="ARBA" id="ARBA00022679"/>
    </source>
</evidence>
<dbReference type="InterPro" id="IPR036890">
    <property type="entry name" value="HATPase_C_sf"/>
</dbReference>
<dbReference type="Gene3D" id="1.10.287.130">
    <property type="match status" value="1"/>
</dbReference>
<dbReference type="EMBL" id="BAABLD010000017">
    <property type="protein sequence ID" value="GAA5171164.1"/>
    <property type="molecule type" value="Genomic_DNA"/>
</dbReference>
<proteinExistence type="predicted"/>
<dbReference type="SMART" id="SM00388">
    <property type="entry name" value="HisKA"/>
    <property type="match status" value="1"/>
</dbReference>
<dbReference type="Proteomes" id="UP001500547">
    <property type="component" value="Unassembled WGS sequence"/>
</dbReference>
<feature type="transmembrane region" description="Helical" evidence="7">
    <location>
        <begin position="88"/>
        <end position="107"/>
    </location>
</feature>
<dbReference type="SUPFAM" id="SSF55874">
    <property type="entry name" value="ATPase domain of HSP90 chaperone/DNA topoisomerase II/histidine kinase"/>
    <property type="match status" value="1"/>
</dbReference>
<evidence type="ECO:0000256" key="5">
    <source>
        <dbReference type="ARBA" id="ARBA00022777"/>
    </source>
</evidence>
<keyword evidence="10" id="KW-1185">Reference proteome</keyword>
<evidence type="ECO:0000256" key="2">
    <source>
        <dbReference type="ARBA" id="ARBA00012438"/>
    </source>
</evidence>
<name>A0ABP9R3S5_9RHOO</name>
<organism evidence="9 10">
    <name type="scientific">Viridibacterium curvum</name>
    <dbReference type="NCBI Taxonomy" id="1101404"/>
    <lineage>
        <taxon>Bacteria</taxon>
        <taxon>Pseudomonadati</taxon>
        <taxon>Pseudomonadota</taxon>
        <taxon>Betaproteobacteria</taxon>
        <taxon>Rhodocyclales</taxon>
        <taxon>Rhodocyclaceae</taxon>
        <taxon>Viridibacterium</taxon>
    </lineage>
</organism>
<dbReference type="InterPro" id="IPR050736">
    <property type="entry name" value="Sensor_HK_Regulatory"/>
</dbReference>
<dbReference type="EC" id="2.7.13.3" evidence="2"/>
<keyword evidence="4" id="KW-0808">Transferase</keyword>
<dbReference type="RefSeq" id="WP_345534442.1">
    <property type="nucleotide sequence ID" value="NZ_BAABLD010000017.1"/>
</dbReference>
<comment type="catalytic activity">
    <reaction evidence="1">
        <text>ATP + protein L-histidine = ADP + protein N-phospho-L-histidine.</text>
        <dbReference type="EC" id="2.7.13.3"/>
    </reaction>
</comment>
<keyword evidence="6" id="KW-0902">Two-component regulatory system</keyword>
<dbReference type="CDD" id="cd00075">
    <property type="entry name" value="HATPase"/>
    <property type="match status" value="1"/>
</dbReference>
<dbReference type="PROSITE" id="PS50109">
    <property type="entry name" value="HIS_KIN"/>
    <property type="match status" value="1"/>
</dbReference>
<feature type="domain" description="Histidine kinase" evidence="8">
    <location>
        <begin position="225"/>
        <end position="443"/>
    </location>
</feature>
<evidence type="ECO:0000259" key="8">
    <source>
        <dbReference type="PROSITE" id="PS50109"/>
    </source>
</evidence>
<feature type="transmembrane region" description="Helical" evidence="7">
    <location>
        <begin position="48"/>
        <end position="67"/>
    </location>
</feature>
<dbReference type="PRINTS" id="PR00344">
    <property type="entry name" value="BCTRLSENSOR"/>
</dbReference>
<comment type="caution">
    <text evidence="9">The sequence shown here is derived from an EMBL/GenBank/DDBJ whole genome shotgun (WGS) entry which is preliminary data.</text>
</comment>
<reference evidence="10" key="1">
    <citation type="journal article" date="2019" name="Int. J. Syst. Evol. Microbiol.">
        <title>The Global Catalogue of Microorganisms (GCM) 10K type strain sequencing project: providing services to taxonomists for standard genome sequencing and annotation.</title>
        <authorList>
            <consortium name="The Broad Institute Genomics Platform"/>
            <consortium name="The Broad Institute Genome Sequencing Center for Infectious Disease"/>
            <person name="Wu L."/>
            <person name="Ma J."/>
        </authorList>
    </citation>
    <scope>NUCLEOTIDE SEQUENCE [LARGE SCALE GENOMIC DNA]</scope>
    <source>
        <strain evidence="10">JCM 18715</strain>
    </source>
</reference>
<dbReference type="InterPro" id="IPR003594">
    <property type="entry name" value="HATPase_dom"/>
</dbReference>
<keyword evidence="7" id="KW-0472">Membrane</keyword>
<evidence type="ECO:0000313" key="10">
    <source>
        <dbReference type="Proteomes" id="UP001500547"/>
    </source>
</evidence>
<dbReference type="SMART" id="SM00387">
    <property type="entry name" value="HATPase_c"/>
    <property type="match status" value="1"/>
</dbReference>
<dbReference type="InterPro" id="IPR004358">
    <property type="entry name" value="Sig_transdc_His_kin-like_C"/>
</dbReference>
<dbReference type="InterPro" id="IPR036097">
    <property type="entry name" value="HisK_dim/P_sf"/>
</dbReference>
<dbReference type="PANTHER" id="PTHR43711">
    <property type="entry name" value="TWO-COMPONENT HISTIDINE KINASE"/>
    <property type="match status" value="1"/>
</dbReference>